<keyword evidence="3" id="KW-0949">S-adenosyl-L-methionine</keyword>
<evidence type="ECO:0000313" key="5">
    <source>
        <dbReference type="EMBL" id="OQR91774.1"/>
    </source>
</evidence>
<dbReference type="GO" id="GO:0032259">
    <property type="term" value="P:methylation"/>
    <property type="evidence" value="ECO:0007669"/>
    <property type="project" value="UniProtKB-KW"/>
</dbReference>
<dbReference type="InterPro" id="IPR029063">
    <property type="entry name" value="SAM-dependent_MTases_sf"/>
</dbReference>
<gene>
    <name evidence="5" type="ORF">ACHHYP_04381</name>
</gene>
<evidence type="ECO:0000256" key="3">
    <source>
        <dbReference type="ARBA" id="ARBA00022691"/>
    </source>
</evidence>
<evidence type="ECO:0000313" key="6">
    <source>
        <dbReference type="Proteomes" id="UP000243579"/>
    </source>
</evidence>
<evidence type="ECO:0000256" key="2">
    <source>
        <dbReference type="ARBA" id="ARBA00022679"/>
    </source>
</evidence>
<protein>
    <submittedName>
        <fullName evidence="5">Uncharacterized protein</fullName>
    </submittedName>
</protein>
<dbReference type="EMBL" id="JNBR01000502">
    <property type="protein sequence ID" value="OQR91774.1"/>
    <property type="molecule type" value="Genomic_DNA"/>
</dbReference>
<evidence type="ECO:0000256" key="1">
    <source>
        <dbReference type="ARBA" id="ARBA00022603"/>
    </source>
</evidence>
<dbReference type="CDD" id="cd02440">
    <property type="entry name" value="AdoMet_MTases"/>
    <property type="match status" value="1"/>
</dbReference>
<accession>A0A1V9Z187</accession>
<keyword evidence="2" id="KW-0808">Transferase</keyword>
<dbReference type="GO" id="GO:0005737">
    <property type="term" value="C:cytoplasm"/>
    <property type="evidence" value="ECO:0007669"/>
    <property type="project" value="TreeGrafter"/>
</dbReference>
<sequence length="303" mass="32773">MELEERFDAVMEELLTADKHDSNDIARVLDNLGSFIDAVDDTLTATHRMTLKQVAGHWLMAVEAAWFRCGLDEESTHKGLEATLDAVRDALHHVADHPTKTMHVHASVPSVVLRELSFMEAGFGWQTWGSSLVLARAIAAGDMDVRGRRVLELGCGTGLVGIVAALKGAADVLLTDFLPEILHNARFNAEANNVGAICRVAKLDWRAPAINETFDLIVAADCCYELQHAQLLPPVLRKFLSATDTVAHMVNAMRSGFDTEIAAWEAALATAGLRIASAATTLDATAVDDGPPTAFRRYAITCS</sequence>
<dbReference type="SUPFAM" id="SSF53335">
    <property type="entry name" value="S-adenosyl-L-methionine-dependent methyltransferases"/>
    <property type="match status" value="1"/>
</dbReference>
<comment type="similarity">
    <text evidence="4">Belongs to the methyltransferase superfamily. METTL23 family.</text>
</comment>
<organism evidence="5 6">
    <name type="scientific">Achlya hypogyna</name>
    <name type="common">Oomycete</name>
    <name type="synonym">Protoachlya hypogyna</name>
    <dbReference type="NCBI Taxonomy" id="1202772"/>
    <lineage>
        <taxon>Eukaryota</taxon>
        <taxon>Sar</taxon>
        <taxon>Stramenopiles</taxon>
        <taxon>Oomycota</taxon>
        <taxon>Saprolegniomycetes</taxon>
        <taxon>Saprolegniales</taxon>
        <taxon>Achlyaceae</taxon>
        <taxon>Achlya</taxon>
    </lineage>
</organism>
<dbReference type="PANTHER" id="PTHR14614:SF164">
    <property type="entry name" value="HISTONE-ARGININE METHYLTRANSFERASE METTL23"/>
    <property type="match status" value="1"/>
</dbReference>
<proteinExistence type="inferred from homology"/>
<name>A0A1V9Z187_ACHHY</name>
<keyword evidence="6" id="KW-1185">Reference proteome</keyword>
<dbReference type="Gene3D" id="3.40.50.150">
    <property type="entry name" value="Vaccinia Virus protein VP39"/>
    <property type="match status" value="1"/>
</dbReference>
<reference evidence="5 6" key="1">
    <citation type="journal article" date="2014" name="Genome Biol. Evol.">
        <title>The secreted proteins of Achlya hypogyna and Thraustotheca clavata identify the ancestral oomycete secretome and reveal gene acquisitions by horizontal gene transfer.</title>
        <authorList>
            <person name="Misner I."/>
            <person name="Blouin N."/>
            <person name="Leonard G."/>
            <person name="Richards T.A."/>
            <person name="Lane C.E."/>
        </authorList>
    </citation>
    <scope>NUCLEOTIDE SEQUENCE [LARGE SCALE GENOMIC DNA]</scope>
    <source>
        <strain evidence="5 6">ATCC 48635</strain>
    </source>
</reference>
<dbReference type="GO" id="GO:0005634">
    <property type="term" value="C:nucleus"/>
    <property type="evidence" value="ECO:0007669"/>
    <property type="project" value="TreeGrafter"/>
</dbReference>
<keyword evidence="1" id="KW-0489">Methyltransferase</keyword>
<comment type="caution">
    <text evidence="5">The sequence shown here is derived from an EMBL/GenBank/DDBJ whole genome shotgun (WGS) entry which is preliminary data.</text>
</comment>
<evidence type="ECO:0000256" key="4">
    <source>
        <dbReference type="ARBA" id="ARBA00043988"/>
    </source>
</evidence>
<dbReference type="STRING" id="1202772.A0A1V9Z187"/>
<dbReference type="Proteomes" id="UP000243579">
    <property type="component" value="Unassembled WGS sequence"/>
</dbReference>
<dbReference type="Pfam" id="PF10294">
    <property type="entry name" value="Methyltransf_16"/>
    <property type="match status" value="1"/>
</dbReference>
<dbReference type="OrthoDB" id="443981at2759"/>
<dbReference type="PANTHER" id="PTHR14614">
    <property type="entry name" value="HEPATOCELLULAR CARCINOMA-ASSOCIATED ANTIGEN"/>
    <property type="match status" value="1"/>
</dbReference>
<dbReference type="GO" id="GO:0008168">
    <property type="term" value="F:methyltransferase activity"/>
    <property type="evidence" value="ECO:0007669"/>
    <property type="project" value="UniProtKB-KW"/>
</dbReference>
<dbReference type="AlphaFoldDB" id="A0A1V9Z187"/>
<dbReference type="InterPro" id="IPR019410">
    <property type="entry name" value="Methyltransf_16"/>
</dbReference>